<evidence type="ECO:0000256" key="1">
    <source>
        <dbReference type="ARBA" id="ARBA00004141"/>
    </source>
</evidence>
<name>A0ABD5Y5U5_9EURY</name>
<comment type="caution">
    <text evidence="7">The sequence shown here is derived from an EMBL/GenBank/DDBJ whole genome shotgun (WGS) entry which is preliminary data.</text>
</comment>
<dbReference type="GO" id="GO:0016020">
    <property type="term" value="C:membrane"/>
    <property type="evidence" value="ECO:0007669"/>
    <property type="project" value="UniProtKB-SubCell"/>
</dbReference>
<keyword evidence="8" id="KW-1185">Reference proteome</keyword>
<dbReference type="PANTHER" id="PTHR32322">
    <property type="entry name" value="INNER MEMBRANE TRANSPORTER"/>
    <property type="match status" value="1"/>
</dbReference>
<sequence length="304" mass="31865">MSRSRTLALFAVVTVVYGTAFPAVKTGLDFVPPLLFVAIRNYLAAALLLGYVGLTAAYRTPRTRGDWTAVLTGGAFLMGGVGFGFVGQQFIPSGVAAIIFSLSPIVTGVLAWALLPAERLVGRDYLGILLGFLGVAIIVRPDPSALLDPALVGKLLVFVGVSVVALGSVLVRRSRPEMPIPALTGWAMVVGATIQLAFALALGESPAAVRVTPLAIAVVGYLGVFPGAIGFVLFLTLMEEVGAVKANLVTYLTPVVALVVGWLFLAERIQPATLLGFLVIVAGFAVLESRELAAELARYRGFVR</sequence>
<evidence type="ECO:0000259" key="6">
    <source>
        <dbReference type="Pfam" id="PF00892"/>
    </source>
</evidence>
<feature type="domain" description="EamA" evidence="6">
    <location>
        <begin position="8"/>
        <end position="139"/>
    </location>
</feature>
<feature type="transmembrane region" description="Helical" evidence="5">
    <location>
        <begin position="248"/>
        <end position="266"/>
    </location>
</feature>
<evidence type="ECO:0000256" key="5">
    <source>
        <dbReference type="SAM" id="Phobius"/>
    </source>
</evidence>
<feature type="transmembrane region" description="Helical" evidence="5">
    <location>
        <begin position="272"/>
        <end position="290"/>
    </location>
</feature>
<accession>A0ABD5Y5U5</accession>
<dbReference type="InterPro" id="IPR037185">
    <property type="entry name" value="EmrE-like"/>
</dbReference>
<dbReference type="EMBL" id="JBHTAS010000001">
    <property type="protein sequence ID" value="MFC7141109.1"/>
    <property type="molecule type" value="Genomic_DNA"/>
</dbReference>
<comment type="subcellular location">
    <subcellularLocation>
        <location evidence="1">Membrane</location>
        <topology evidence="1">Multi-pass membrane protein</topology>
    </subcellularLocation>
</comment>
<protein>
    <submittedName>
        <fullName evidence="7">DMT family transporter</fullName>
    </submittedName>
</protein>
<evidence type="ECO:0000256" key="3">
    <source>
        <dbReference type="ARBA" id="ARBA00022989"/>
    </source>
</evidence>
<organism evidence="7 8">
    <name type="scientific">Halosimplex aquaticum</name>
    <dbReference type="NCBI Taxonomy" id="3026162"/>
    <lineage>
        <taxon>Archaea</taxon>
        <taxon>Methanobacteriati</taxon>
        <taxon>Methanobacteriota</taxon>
        <taxon>Stenosarchaea group</taxon>
        <taxon>Halobacteria</taxon>
        <taxon>Halobacteriales</taxon>
        <taxon>Haloarculaceae</taxon>
        <taxon>Halosimplex</taxon>
    </lineage>
</organism>
<dbReference type="GeneID" id="78821418"/>
<gene>
    <name evidence="7" type="ORF">ACFQMA_14895</name>
</gene>
<feature type="domain" description="EamA" evidence="6">
    <location>
        <begin position="153"/>
        <end position="286"/>
    </location>
</feature>
<feature type="transmembrane region" description="Helical" evidence="5">
    <location>
        <begin position="70"/>
        <end position="91"/>
    </location>
</feature>
<dbReference type="PANTHER" id="PTHR32322:SF2">
    <property type="entry name" value="EAMA DOMAIN-CONTAINING PROTEIN"/>
    <property type="match status" value="1"/>
</dbReference>
<evidence type="ECO:0000256" key="4">
    <source>
        <dbReference type="ARBA" id="ARBA00023136"/>
    </source>
</evidence>
<evidence type="ECO:0000256" key="2">
    <source>
        <dbReference type="ARBA" id="ARBA00022692"/>
    </source>
</evidence>
<dbReference type="InterPro" id="IPR000620">
    <property type="entry name" value="EamA_dom"/>
</dbReference>
<reference evidence="7 8" key="1">
    <citation type="journal article" date="2019" name="Int. J. Syst. Evol. Microbiol.">
        <title>The Global Catalogue of Microorganisms (GCM) 10K type strain sequencing project: providing services to taxonomists for standard genome sequencing and annotation.</title>
        <authorList>
            <consortium name="The Broad Institute Genomics Platform"/>
            <consortium name="The Broad Institute Genome Sequencing Center for Infectious Disease"/>
            <person name="Wu L."/>
            <person name="Ma J."/>
        </authorList>
    </citation>
    <scope>NUCLEOTIDE SEQUENCE [LARGE SCALE GENOMIC DNA]</scope>
    <source>
        <strain evidence="7 8">XZYJT29</strain>
    </source>
</reference>
<dbReference type="Pfam" id="PF00892">
    <property type="entry name" value="EamA"/>
    <property type="match status" value="2"/>
</dbReference>
<feature type="transmembrane region" description="Helical" evidence="5">
    <location>
        <begin position="183"/>
        <end position="202"/>
    </location>
</feature>
<dbReference type="RefSeq" id="WP_274322199.1">
    <property type="nucleotide sequence ID" value="NZ_CP118158.1"/>
</dbReference>
<feature type="transmembrane region" description="Helical" evidence="5">
    <location>
        <begin position="97"/>
        <end position="115"/>
    </location>
</feature>
<evidence type="ECO:0000313" key="7">
    <source>
        <dbReference type="EMBL" id="MFC7141109.1"/>
    </source>
</evidence>
<keyword evidence="2 5" id="KW-0812">Transmembrane</keyword>
<dbReference type="InterPro" id="IPR050638">
    <property type="entry name" value="AA-Vitamin_Transporters"/>
</dbReference>
<dbReference type="SUPFAM" id="SSF103481">
    <property type="entry name" value="Multidrug resistance efflux transporter EmrE"/>
    <property type="match status" value="2"/>
</dbReference>
<keyword evidence="3 5" id="KW-1133">Transmembrane helix</keyword>
<keyword evidence="4 5" id="KW-0472">Membrane</keyword>
<feature type="transmembrane region" description="Helical" evidence="5">
    <location>
        <begin position="214"/>
        <end position="236"/>
    </location>
</feature>
<feature type="transmembrane region" description="Helical" evidence="5">
    <location>
        <begin position="122"/>
        <end position="139"/>
    </location>
</feature>
<dbReference type="AlphaFoldDB" id="A0ABD5Y5U5"/>
<evidence type="ECO:0000313" key="8">
    <source>
        <dbReference type="Proteomes" id="UP001596432"/>
    </source>
</evidence>
<feature type="transmembrane region" description="Helical" evidence="5">
    <location>
        <begin position="151"/>
        <end position="171"/>
    </location>
</feature>
<dbReference type="Proteomes" id="UP001596432">
    <property type="component" value="Unassembled WGS sequence"/>
</dbReference>
<proteinExistence type="predicted"/>
<feature type="transmembrane region" description="Helical" evidence="5">
    <location>
        <begin position="38"/>
        <end position="58"/>
    </location>
</feature>